<dbReference type="AlphaFoldDB" id="B8J699"/>
<organism evidence="5 6">
    <name type="scientific">Anaeromyxobacter dehalogenans (strain ATCC BAA-258 / DSM 21875 / 2CP-1)</name>
    <dbReference type="NCBI Taxonomy" id="455488"/>
    <lineage>
        <taxon>Bacteria</taxon>
        <taxon>Pseudomonadati</taxon>
        <taxon>Myxococcota</taxon>
        <taxon>Myxococcia</taxon>
        <taxon>Myxococcales</taxon>
        <taxon>Cystobacterineae</taxon>
        <taxon>Anaeromyxobacteraceae</taxon>
        <taxon>Anaeromyxobacter</taxon>
    </lineage>
</organism>
<dbReference type="GO" id="GO:0042918">
    <property type="term" value="P:alkanesulfonate transmembrane transport"/>
    <property type="evidence" value="ECO:0007669"/>
    <property type="project" value="TreeGrafter"/>
</dbReference>
<dbReference type="PROSITE" id="PS51257">
    <property type="entry name" value="PROKAR_LIPOPROTEIN"/>
    <property type="match status" value="1"/>
</dbReference>
<reference evidence="5" key="1">
    <citation type="submission" date="2009-01" db="EMBL/GenBank/DDBJ databases">
        <title>Complete sequence of Anaeromyxobacter dehalogenans 2CP-1.</title>
        <authorList>
            <consortium name="US DOE Joint Genome Institute"/>
            <person name="Lucas S."/>
            <person name="Copeland A."/>
            <person name="Lapidus A."/>
            <person name="Glavina del Rio T."/>
            <person name="Dalin E."/>
            <person name="Tice H."/>
            <person name="Bruce D."/>
            <person name="Goodwin L."/>
            <person name="Pitluck S."/>
            <person name="Saunders E."/>
            <person name="Brettin T."/>
            <person name="Detter J.C."/>
            <person name="Han C."/>
            <person name="Larimer F."/>
            <person name="Land M."/>
            <person name="Hauser L."/>
            <person name="Kyrpides N."/>
            <person name="Ovchinnikova G."/>
            <person name="Beliaev A.S."/>
            <person name="Richardson P."/>
        </authorList>
    </citation>
    <scope>NUCLEOTIDE SEQUENCE</scope>
    <source>
        <strain evidence="5">2CP-1</strain>
    </source>
</reference>
<dbReference type="SUPFAM" id="SSF53850">
    <property type="entry name" value="Periplasmic binding protein-like II"/>
    <property type="match status" value="1"/>
</dbReference>
<evidence type="ECO:0000313" key="6">
    <source>
        <dbReference type="Proteomes" id="UP000007089"/>
    </source>
</evidence>
<dbReference type="KEGG" id="acp:A2cp1_1738"/>
<dbReference type="Pfam" id="PF09084">
    <property type="entry name" value="NMT1"/>
    <property type="match status" value="1"/>
</dbReference>
<dbReference type="HOGENOM" id="CLU_848996_0_0_7"/>
<dbReference type="Gene3D" id="3.40.190.10">
    <property type="entry name" value="Periplasmic binding protein-like II"/>
    <property type="match status" value="2"/>
</dbReference>
<protein>
    <submittedName>
        <fullName evidence="5">NMT1/THI5 like domain protein</fullName>
    </submittedName>
</protein>
<proteinExistence type="inferred from homology"/>
<evidence type="ECO:0000259" key="4">
    <source>
        <dbReference type="Pfam" id="PF09084"/>
    </source>
</evidence>
<name>B8J699_ANAD2</name>
<dbReference type="Proteomes" id="UP000007089">
    <property type="component" value="Chromosome"/>
</dbReference>
<dbReference type="RefSeq" id="WP_012633006.1">
    <property type="nucleotide sequence ID" value="NC_011891.1"/>
</dbReference>
<dbReference type="PANTHER" id="PTHR30024">
    <property type="entry name" value="ALIPHATIC SULFONATES-BINDING PROTEIN-RELATED"/>
    <property type="match status" value="1"/>
</dbReference>
<keyword evidence="6" id="KW-1185">Reference proteome</keyword>
<evidence type="ECO:0000313" key="5">
    <source>
        <dbReference type="EMBL" id="ACL65080.1"/>
    </source>
</evidence>
<dbReference type="InterPro" id="IPR015168">
    <property type="entry name" value="SsuA/THI5"/>
</dbReference>
<dbReference type="PANTHER" id="PTHR30024:SF47">
    <property type="entry name" value="TAURINE-BINDING PERIPLASMIC PROTEIN"/>
    <property type="match status" value="1"/>
</dbReference>
<gene>
    <name evidence="5" type="ordered locus">A2cp1_1738</name>
</gene>
<keyword evidence="3" id="KW-0732">Signal</keyword>
<accession>B8J699</accession>
<evidence type="ECO:0000256" key="1">
    <source>
        <dbReference type="ARBA" id="ARBA00004418"/>
    </source>
</evidence>
<evidence type="ECO:0000256" key="3">
    <source>
        <dbReference type="ARBA" id="ARBA00022729"/>
    </source>
</evidence>
<dbReference type="GO" id="GO:0042597">
    <property type="term" value="C:periplasmic space"/>
    <property type="evidence" value="ECO:0007669"/>
    <property type="project" value="UniProtKB-SubCell"/>
</dbReference>
<feature type="domain" description="SsuA/THI5-like" evidence="4">
    <location>
        <begin position="39"/>
        <end position="233"/>
    </location>
</feature>
<dbReference type="EMBL" id="CP001359">
    <property type="protein sequence ID" value="ACL65080.1"/>
    <property type="molecule type" value="Genomic_DNA"/>
</dbReference>
<comment type="subcellular location">
    <subcellularLocation>
        <location evidence="1">Periplasm</location>
    </subcellularLocation>
</comment>
<comment type="similarity">
    <text evidence="2">Belongs to the bacterial solute-binding protein SsuA/TauA family.</text>
</comment>
<sequence length="327" mass="34339">MRFASLIAAVALLVACGDRRPPRTRLVLASVRQPATALPLVAAASGCFAAEGLDVEERSFDLGRDALALLRAGGADVAVAFETPVLQAAHADGRLRALTALHTSTRNTRLVVRAASGIRGFSDLGGRRIGLAPGTNADFFAGLALRLGGVPRDRVALVPGAPAESIEALAAGALDAAVLSDPPAQEAERRLGPDAQVFQTDLYVEVSLLVTRDDVLAARPAALRALLRGLTCGERRVRADREGARALIRGRFPETGDAALAAQLERVRWGIGLDNVLLDVLRRERDALTAAGALRGDAPDLHQLVAPALLEQVAPEAVMLLPGDARW</sequence>
<evidence type="ECO:0000256" key="2">
    <source>
        <dbReference type="ARBA" id="ARBA00010742"/>
    </source>
</evidence>